<dbReference type="PANTHER" id="PTHR43400">
    <property type="entry name" value="FUMARATE REDUCTASE"/>
    <property type="match status" value="1"/>
</dbReference>
<keyword evidence="9" id="KW-1185">Reference proteome</keyword>
<dbReference type="InterPro" id="IPR006311">
    <property type="entry name" value="TAT_signal"/>
</dbReference>
<dbReference type="HOGENOM" id="CLU_011398_4_3_9"/>
<dbReference type="OrthoDB" id="9806724at2"/>
<evidence type="ECO:0000256" key="5">
    <source>
        <dbReference type="SAM" id="MobiDB-lite"/>
    </source>
</evidence>
<dbReference type="InterPro" id="IPR027477">
    <property type="entry name" value="Succ_DH/fumarate_Rdtase_cat_sf"/>
</dbReference>
<name>K4LEH5_THEPS</name>
<proteinExistence type="predicted"/>
<comment type="cofactor">
    <cofactor evidence="1">
        <name>FAD</name>
        <dbReference type="ChEBI" id="CHEBI:57692"/>
    </cofactor>
</comment>
<accession>K4LEH5</accession>
<dbReference type="Gene3D" id="3.90.700.10">
    <property type="entry name" value="Succinate dehydrogenase/fumarate reductase flavoprotein, catalytic domain"/>
    <property type="match status" value="1"/>
</dbReference>
<evidence type="ECO:0000256" key="1">
    <source>
        <dbReference type="ARBA" id="ARBA00001974"/>
    </source>
</evidence>
<dbReference type="PRINTS" id="PR00411">
    <property type="entry name" value="PNDRDTASEI"/>
</dbReference>
<reference evidence="8 9" key="1">
    <citation type="journal article" date="2012" name="BMC Genomics">
        <title>Genome-guided analysis of physiological and morphological traits of the fermentative acetate oxidizer Thermacetogenium phaeum.</title>
        <authorList>
            <person name="Oehler D."/>
            <person name="Poehlein A."/>
            <person name="Leimbach A."/>
            <person name="Muller N."/>
            <person name="Daniel R."/>
            <person name="Gottschalk G."/>
            <person name="Schink B."/>
        </authorList>
    </citation>
    <scope>NUCLEOTIDE SEQUENCE [LARGE SCALE GENOMIC DNA]</scope>
    <source>
        <strain evidence="9">ATCC BAA-254 / DSM 26808 / PB</strain>
    </source>
</reference>
<dbReference type="PROSITE" id="PS51257">
    <property type="entry name" value="PROKAR_LIPOPROTEIN"/>
    <property type="match status" value="1"/>
</dbReference>
<dbReference type="PANTHER" id="PTHR43400:SF10">
    <property type="entry name" value="3-OXOSTEROID 1-DEHYDROGENASE"/>
    <property type="match status" value="1"/>
</dbReference>
<dbReference type="InterPro" id="IPR003953">
    <property type="entry name" value="FAD-dep_OxRdtase_2_FAD-bd"/>
</dbReference>
<dbReference type="Proteomes" id="UP000000467">
    <property type="component" value="Chromosome"/>
</dbReference>
<dbReference type="KEGG" id="tpz:Tph_c01170"/>
<keyword evidence="2" id="KW-0285">Flavoprotein</keyword>
<evidence type="ECO:0000313" key="9">
    <source>
        <dbReference type="Proteomes" id="UP000000467"/>
    </source>
</evidence>
<dbReference type="InterPro" id="IPR050315">
    <property type="entry name" value="FAD-oxidoreductase_2"/>
</dbReference>
<feature type="signal peptide" evidence="6">
    <location>
        <begin position="1"/>
        <end position="32"/>
    </location>
</feature>
<feature type="region of interest" description="Disordered" evidence="5">
    <location>
        <begin position="33"/>
        <end position="52"/>
    </location>
</feature>
<dbReference type="STRING" id="1089553.Tph_c01170"/>
<protein>
    <submittedName>
        <fullName evidence="8">Fumarate reductase flavoprotein subunit</fullName>
    </submittedName>
</protein>
<dbReference type="SUPFAM" id="SSF56425">
    <property type="entry name" value="Succinate dehydrogenase/fumarate reductase flavoprotein, catalytic domain"/>
    <property type="match status" value="1"/>
</dbReference>
<dbReference type="RefSeq" id="WP_015049285.1">
    <property type="nucleotide sequence ID" value="NC_018870.1"/>
</dbReference>
<evidence type="ECO:0000259" key="7">
    <source>
        <dbReference type="Pfam" id="PF00890"/>
    </source>
</evidence>
<dbReference type="SUPFAM" id="SSF51905">
    <property type="entry name" value="FAD/NAD(P)-binding domain"/>
    <property type="match status" value="1"/>
</dbReference>
<dbReference type="PROSITE" id="PS51318">
    <property type="entry name" value="TAT"/>
    <property type="match status" value="1"/>
</dbReference>
<dbReference type="GO" id="GO:0008202">
    <property type="term" value="P:steroid metabolic process"/>
    <property type="evidence" value="ECO:0007669"/>
    <property type="project" value="UniProtKB-ARBA"/>
</dbReference>
<sequence>MEKENKKGISRRTFIKSMAVGAAGVAAAGALAGCGEKEPSTSGGAKAEKEARYSFEVPPEPIPAKNIKKTLEADVVVVGAGLSGLSAAVRAREKGAKVIVIEKGSSWTGRGGHFGVAESRVMKKMGIVNDKKEIARAWIAQCGNRANEELVWLFLNRSGEAMDWLLDKAEAANLTVGILDAYYKGPTYREYPGTHMFLGGPMMKEGKEPGQDVSLLLYNEAKRLGVEFYFKTPGEQLVKEGNRVVGVIAKAEDGYYRFNASKGVVLATGDIGGDKEMCEALAPLALKANGSQYYPVGQNTGDGHKMGLWVGGTFEDPPFAAVIHPQAFSWLSYFFLFVNQQGKRFMNEDTWVQAKSLGAMRQPGKGPWAFVIFDSKWPEEVAASLPIGGGMFWDSMGRLVGQKWTPDADRKTIEGYIEGGKIGWMADTIEELAGKIGVPAENLKATVERYNELARAKNDVDFGKRSELLTTIEKPPYYALKFGGALLVVTGGLNVDVKLRVLDKDHNPIPGLYAVGNVSGGLYGVDYPTTIPGNSHGRALTWGYLVGSTVMEG</sequence>
<dbReference type="EMBL" id="CP003732">
    <property type="protein sequence ID" value="AFV10365.1"/>
    <property type="molecule type" value="Genomic_DNA"/>
</dbReference>
<evidence type="ECO:0000256" key="4">
    <source>
        <dbReference type="ARBA" id="ARBA00023002"/>
    </source>
</evidence>
<evidence type="ECO:0000313" key="8">
    <source>
        <dbReference type="EMBL" id="AFV10365.1"/>
    </source>
</evidence>
<feature type="chain" id="PRO_5039440175" evidence="6">
    <location>
        <begin position="33"/>
        <end position="553"/>
    </location>
</feature>
<gene>
    <name evidence="8" type="ordered locus">Tph_c01170</name>
</gene>
<dbReference type="Gene3D" id="3.50.50.60">
    <property type="entry name" value="FAD/NAD(P)-binding domain"/>
    <property type="match status" value="1"/>
</dbReference>
<keyword evidence="3" id="KW-0274">FAD</keyword>
<evidence type="ECO:0000256" key="6">
    <source>
        <dbReference type="SAM" id="SignalP"/>
    </source>
</evidence>
<dbReference type="GO" id="GO:0033765">
    <property type="term" value="F:steroid dehydrogenase activity, acting on the CH-CH group of donors"/>
    <property type="evidence" value="ECO:0007669"/>
    <property type="project" value="UniProtKB-ARBA"/>
</dbReference>
<dbReference type="InterPro" id="IPR036188">
    <property type="entry name" value="FAD/NAD-bd_sf"/>
</dbReference>
<feature type="domain" description="FAD-dependent oxidoreductase 2 FAD-binding" evidence="7">
    <location>
        <begin position="74"/>
        <end position="524"/>
    </location>
</feature>
<keyword evidence="4" id="KW-0560">Oxidoreductase</keyword>
<dbReference type="AlphaFoldDB" id="K4LEH5"/>
<dbReference type="Pfam" id="PF00890">
    <property type="entry name" value="FAD_binding_2"/>
    <property type="match status" value="1"/>
</dbReference>
<evidence type="ECO:0000256" key="2">
    <source>
        <dbReference type="ARBA" id="ARBA00022630"/>
    </source>
</evidence>
<evidence type="ECO:0000256" key="3">
    <source>
        <dbReference type="ARBA" id="ARBA00022827"/>
    </source>
</evidence>
<keyword evidence="6" id="KW-0732">Signal</keyword>
<dbReference type="eggNOG" id="COG1053">
    <property type="taxonomic scope" value="Bacteria"/>
</dbReference>
<organism evidence="8 9">
    <name type="scientific">Thermacetogenium phaeum (strain ATCC BAA-254 / DSM 26808 / PB)</name>
    <dbReference type="NCBI Taxonomy" id="1089553"/>
    <lineage>
        <taxon>Bacteria</taxon>
        <taxon>Bacillati</taxon>
        <taxon>Bacillota</taxon>
        <taxon>Clostridia</taxon>
        <taxon>Thermoanaerobacterales</taxon>
        <taxon>Thermoanaerobacteraceae</taxon>
        <taxon>Thermacetogenium</taxon>
    </lineage>
</organism>